<feature type="transmembrane region" description="Helical" evidence="5">
    <location>
        <begin position="349"/>
        <end position="373"/>
    </location>
</feature>
<comment type="caution">
    <text evidence="6">The sequence shown here is derived from an EMBL/GenBank/DDBJ whole genome shotgun (WGS) entry which is preliminary data.</text>
</comment>
<dbReference type="PANTHER" id="PTHR11706">
    <property type="entry name" value="SOLUTE CARRIER PROTEIN FAMILY 11 MEMBER"/>
    <property type="match status" value="1"/>
</dbReference>
<keyword evidence="7" id="KW-1185">Reference proteome</keyword>
<evidence type="ECO:0000256" key="5">
    <source>
        <dbReference type="SAM" id="Phobius"/>
    </source>
</evidence>
<dbReference type="InterPro" id="IPR001046">
    <property type="entry name" value="NRAMP_fam"/>
</dbReference>
<sequence length="415" mass="43549">MKTHPDANKKGGVFMEQNKGKSTLQVLLGAAFLMATSAIGPGFLTQTTVFTQQLLASAAFAIAVTIAVTAVVQLNIWRIICVSKLRAQDVANRVVPGLGYLLAFAVALGGLAFNVGNVGGAALGLNTMVGLDVQAGAAVSAAIAVFIFLNKDLGKAMDRFTQLLGFLMIALMLYVAFKAAPPVALAAKETVMPSTVNWMIILTLIGGTVGGYISFSGAHRLIDAGVHDVRDATKSAVNGIVVTSIMRILLFLAVLGVVYVAAGQPAVVLDAANPAADAFRKGAGEVGYRMFGVVLWAAGVTSVIGASYTSVSFLRSLFAAVDHNYRWWMIGFICTSTAINIFIARPVALLIVAGSINGLILPLALASILLGAYKKDVVGAEYRHPAWLTATGWVVVVFTLWMGVKALPNIMKIFS</sequence>
<feature type="transmembrane region" description="Helical" evidence="5">
    <location>
        <begin position="293"/>
        <end position="313"/>
    </location>
</feature>
<organism evidence="6 7">
    <name type="scientific">Pyramidobacter piscolens W5455</name>
    <dbReference type="NCBI Taxonomy" id="352165"/>
    <lineage>
        <taxon>Bacteria</taxon>
        <taxon>Thermotogati</taxon>
        <taxon>Synergistota</taxon>
        <taxon>Synergistia</taxon>
        <taxon>Synergistales</taxon>
        <taxon>Dethiosulfovibrionaceae</taxon>
        <taxon>Pyramidobacter</taxon>
    </lineage>
</organism>
<keyword evidence="2 5" id="KW-0812">Transmembrane</keyword>
<dbReference type="PANTHER" id="PTHR11706:SF2">
    <property type="entry name" value="TRANSPORTER PROTEIN"/>
    <property type="match status" value="1"/>
</dbReference>
<evidence type="ECO:0000256" key="4">
    <source>
        <dbReference type="ARBA" id="ARBA00023136"/>
    </source>
</evidence>
<feature type="transmembrane region" description="Helical" evidence="5">
    <location>
        <begin position="98"/>
        <end position="116"/>
    </location>
</feature>
<comment type="subcellular location">
    <subcellularLocation>
        <location evidence="1">Membrane</location>
        <topology evidence="1">Multi-pass membrane protein</topology>
    </subcellularLocation>
</comment>
<proteinExistence type="predicted"/>
<evidence type="ECO:0000313" key="6">
    <source>
        <dbReference type="EMBL" id="EFB89984.1"/>
    </source>
</evidence>
<keyword evidence="3 5" id="KW-1133">Transmembrane helix</keyword>
<accession>A0ABP2HRM1</accession>
<feature type="transmembrane region" description="Helical" evidence="5">
    <location>
        <begin position="128"/>
        <end position="148"/>
    </location>
</feature>
<evidence type="ECO:0000256" key="2">
    <source>
        <dbReference type="ARBA" id="ARBA00022692"/>
    </source>
</evidence>
<feature type="transmembrane region" description="Helical" evidence="5">
    <location>
        <begin position="160"/>
        <end position="177"/>
    </location>
</feature>
<dbReference type="Pfam" id="PF01566">
    <property type="entry name" value="Nramp"/>
    <property type="match status" value="1"/>
</dbReference>
<feature type="transmembrane region" description="Helical" evidence="5">
    <location>
        <begin position="197"/>
        <end position="215"/>
    </location>
</feature>
<protein>
    <recommendedName>
        <fullName evidence="8">Transporter, branched chain amino acid:cation symporter (LIVCS) family protein</fullName>
    </recommendedName>
</protein>
<evidence type="ECO:0008006" key="8">
    <source>
        <dbReference type="Google" id="ProtNLM"/>
    </source>
</evidence>
<feature type="transmembrane region" description="Helical" evidence="5">
    <location>
        <begin position="385"/>
        <end position="404"/>
    </location>
</feature>
<feature type="transmembrane region" description="Helical" evidence="5">
    <location>
        <begin position="325"/>
        <end position="343"/>
    </location>
</feature>
<dbReference type="Proteomes" id="UP000006462">
    <property type="component" value="Unassembled WGS sequence"/>
</dbReference>
<dbReference type="EMBL" id="ADFP01000101">
    <property type="protein sequence ID" value="EFB89984.1"/>
    <property type="molecule type" value="Genomic_DNA"/>
</dbReference>
<evidence type="ECO:0000313" key="7">
    <source>
        <dbReference type="Proteomes" id="UP000006462"/>
    </source>
</evidence>
<name>A0ABP2HRM1_9BACT</name>
<feature type="transmembrane region" description="Helical" evidence="5">
    <location>
        <begin position="56"/>
        <end position="77"/>
    </location>
</feature>
<evidence type="ECO:0000256" key="3">
    <source>
        <dbReference type="ARBA" id="ARBA00022989"/>
    </source>
</evidence>
<evidence type="ECO:0000256" key="1">
    <source>
        <dbReference type="ARBA" id="ARBA00004141"/>
    </source>
</evidence>
<feature type="transmembrane region" description="Helical" evidence="5">
    <location>
        <begin position="24"/>
        <end position="44"/>
    </location>
</feature>
<gene>
    <name evidence="6" type="ORF">HMPREF7215_1513</name>
</gene>
<keyword evidence="4 5" id="KW-0472">Membrane</keyword>
<feature type="transmembrane region" description="Helical" evidence="5">
    <location>
        <begin position="236"/>
        <end position="262"/>
    </location>
</feature>
<reference evidence="6 7" key="1">
    <citation type="submission" date="2009-12" db="EMBL/GenBank/DDBJ databases">
        <authorList>
            <person name="Shrivastava S."/>
            <person name="Madupu R."/>
            <person name="Durkin A.S."/>
            <person name="Torralba M."/>
            <person name="Methe B."/>
            <person name="Sutton G.G."/>
            <person name="Strausberg R.L."/>
            <person name="Nelson K.E."/>
        </authorList>
    </citation>
    <scope>NUCLEOTIDE SEQUENCE [LARGE SCALE GENOMIC DNA]</scope>
    <source>
        <strain evidence="6 7">W5455</strain>
    </source>
</reference>